<accession>A0A2S7U8E7</accession>
<dbReference type="Proteomes" id="UP000239747">
    <property type="component" value="Unassembled WGS sequence"/>
</dbReference>
<dbReference type="EMBL" id="MTPW01000001">
    <property type="protein sequence ID" value="PQJ30870.1"/>
    <property type="molecule type" value="Genomic_DNA"/>
</dbReference>
<reference evidence="2 3" key="1">
    <citation type="submission" date="2017-01" db="EMBL/GenBank/DDBJ databases">
        <title>Trade-off between light-utilization and light-protection in marine flavobacteria.</title>
        <authorList>
            <person name="Kumagai Y."/>
            <person name="Yoshizawa S."/>
            <person name="Kogure K."/>
            <person name="Iwasaki W."/>
        </authorList>
    </citation>
    <scope>NUCLEOTIDE SEQUENCE [LARGE SCALE GENOMIC DNA]</scope>
    <source>
        <strain evidence="2 3">KCTC 32109</strain>
    </source>
</reference>
<dbReference type="RefSeq" id="WP_105070034.1">
    <property type="nucleotide sequence ID" value="NZ_MTPW01000001.1"/>
</dbReference>
<dbReference type="AlphaFoldDB" id="A0A2S7U8E7"/>
<name>A0A2S7U8E7_9FLAO</name>
<evidence type="ECO:0000256" key="1">
    <source>
        <dbReference type="SAM" id="SignalP"/>
    </source>
</evidence>
<evidence type="ECO:0000313" key="3">
    <source>
        <dbReference type="Proteomes" id="UP000239747"/>
    </source>
</evidence>
<proteinExistence type="predicted"/>
<comment type="caution">
    <text evidence="2">The sequence shown here is derived from an EMBL/GenBank/DDBJ whole genome shotgun (WGS) entry which is preliminary data.</text>
</comment>
<feature type="signal peptide" evidence="1">
    <location>
        <begin position="1"/>
        <end position="25"/>
    </location>
</feature>
<dbReference type="PROSITE" id="PS51257">
    <property type="entry name" value="PROKAR_LIPOPROTEIN"/>
    <property type="match status" value="1"/>
</dbReference>
<dbReference type="OrthoDB" id="1145087at2"/>
<protein>
    <submittedName>
        <fullName evidence="2">Uncharacterized protein</fullName>
    </submittedName>
</protein>
<evidence type="ECO:0000313" key="2">
    <source>
        <dbReference type="EMBL" id="PQJ30870.1"/>
    </source>
</evidence>
<keyword evidence="1" id="KW-0732">Signal</keyword>
<feature type="chain" id="PRO_5015505892" evidence="1">
    <location>
        <begin position="26"/>
        <end position="161"/>
    </location>
</feature>
<gene>
    <name evidence="2" type="ORF">BST92_02505</name>
</gene>
<organism evidence="2 3">
    <name type="scientific">Nonlabens arenilitoris</name>
    <dbReference type="NCBI Taxonomy" id="1217969"/>
    <lineage>
        <taxon>Bacteria</taxon>
        <taxon>Pseudomonadati</taxon>
        <taxon>Bacteroidota</taxon>
        <taxon>Flavobacteriia</taxon>
        <taxon>Flavobacteriales</taxon>
        <taxon>Flavobacteriaceae</taxon>
        <taxon>Nonlabens</taxon>
    </lineage>
</organism>
<keyword evidence="3" id="KW-1185">Reference proteome</keyword>
<sequence>MRTKTLKFLSSLILAVIFISCDSNDVIYEASPSTKNLKLNVTDAIDFKTNHKNINDYLTSSEAYNATAVQYRLGSTIGFKELYFIKPMMKNFKAEEGMRTVLTLRSYNHSNALIDELVLSRTDNDTIFSGKVFKDLTIEKMVNQNKTRYSIDSKGKFQIIK</sequence>